<dbReference type="NCBIfam" id="TIGR01726">
    <property type="entry name" value="HEQRo_perm_3TM"/>
    <property type="match status" value="1"/>
</dbReference>
<dbReference type="PROSITE" id="PS50928">
    <property type="entry name" value="ABC_TM1"/>
    <property type="match status" value="1"/>
</dbReference>
<reference evidence="10" key="1">
    <citation type="submission" date="2018-05" db="EMBL/GenBank/DDBJ databases">
        <authorList>
            <person name="Lanie J.A."/>
            <person name="Ng W.-L."/>
            <person name="Kazmierczak K.M."/>
            <person name="Andrzejewski T.M."/>
            <person name="Davidsen T.M."/>
            <person name="Wayne K.J."/>
            <person name="Tettelin H."/>
            <person name="Glass J.I."/>
            <person name="Rusch D."/>
            <person name="Podicherti R."/>
            <person name="Tsui H.-C.T."/>
            <person name="Winkler M.E."/>
        </authorList>
    </citation>
    <scope>NUCLEOTIDE SEQUENCE</scope>
</reference>
<feature type="transmembrane region" description="Helical" evidence="8">
    <location>
        <begin position="50"/>
        <end position="68"/>
    </location>
</feature>
<keyword evidence="5" id="KW-0029">Amino-acid transport</keyword>
<feature type="domain" description="ABC transmembrane type-1" evidence="9">
    <location>
        <begin position="93"/>
        <end position="291"/>
    </location>
</feature>
<feature type="transmembrane region" description="Helical" evidence="8">
    <location>
        <begin position="105"/>
        <end position="123"/>
    </location>
</feature>
<dbReference type="InterPro" id="IPR010065">
    <property type="entry name" value="AA_ABC_transptr_permease_3TM"/>
</dbReference>
<proteinExistence type="predicted"/>
<evidence type="ECO:0000313" key="10">
    <source>
        <dbReference type="EMBL" id="SVA08419.1"/>
    </source>
</evidence>
<evidence type="ECO:0000256" key="7">
    <source>
        <dbReference type="ARBA" id="ARBA00023136"/>
    </source>
</evidence>
<comment type="subcellular location">
    <subcellularLocation>
        <location evidence="1">Cell membrane</location>
        <topology evidence="1">Multi-pass membrane protein</topology>
    </subcellularLocation>
</comment>
<dbReference type="Pfam" id="PF00528">
    <property type="entry name" value="BPD_transp_1"/>
    <property type="match status" value="1"/>
</dbReference>
<dbReference type="GO" id="GO:0043190">
    <property type="term" value="C:ATP-binding cassette (ABC) transporter complex"/>
    <property type="evidence" value="ECO:0007669"/>
    <property type="project" value="InterPro"/>
</dbReference>
<keyword evidence="6 8" id="KW-1133">Transmembrane helix</keyword>
<dbReference type="GO" id="GO:0022857">
    <property type="term" value="F:transmembrane transporter activity"/>
    <property type="evidence" value="ECO:0007669"/>
    <property type="project" value="InterPro"/>
</dbReference>
<feature type="transmembrane region" description="Helical" evidence="8">
    <location>
        <begin position="80"/>
        <end position="99"/>
    </location>
</feature>
<evidence type="ECO:0000256" key="2">
    <source>
        <dbReference type="ARBA" id="ARBA00022448"/>
    </source>
</evidence>
<evidence type="ECO:0000256" key="3">
    <source>
        <dbReference type="ARBA" id="ARBA00022475"/>
    </source>
</evidence>
<evidence type="ECO:0000256" key="5">
    <source>
        <dbReference type="ARBA" id="ARBA00022970"/>
    </source>
</evidence>
<organism evidence="10">
    <name type="scientific">marine metagenome</name>
    <dbReference type="NCBI Taxonomy" id="408172"/>
    <lineage>
        <taxon>unclassified sequences</taxon>
        <taxon>metagenomes</taxon>
        <taxon>ecological metagenomes</taxon>
    </lineage>
</organism>
<evidence type="ECO:0000259" key="9">
    <source>
        <dbReference type="PROSITE" id="PS50928"/>
    </source>
</evidence>
<dbReference type="InterPro" id="IPR000515">
    <property type="entry name" value="MetI-like"/>
</dbReference>
<dbReference type="Gene3D" id="1.10.3720.10">
    <property type="entry name" value="MetI-like"/>
    <property type="match status" value="1"/>
</dbReference>
<name>A0A381SY90_9ZZZZ</name>
<dbReference type="AlphaFoldDB" id="A0A381SY90"/>
<sequence length="303" mass="34361">MMFKCFSSIPGISPVSQNNNLPVLLPYHANYAGDPVDLRFSRWLVSTSPLFLLLIILCACLYPMVAIAQSQYTMSQAFSTLWRWLPFVVGSGFLLNLVISFFTMLIGTAAGVLLGLGQISLILPVRKSSWFFTQLFRNSPWLVLLFIVMLTFPFEIEFGETIIQIPDWMKAVFGLSLPIMANISEVVRGAVQSVPTGQWEAAESLAYSRSQTIWKIILPQCFKRMIPPWMNWYAILTMATPLVSLLGVQEIVTLSRQAMEAENNHPELLIPFFGFALVIFFAYCYPIARLTLKLEERYSVKFI</sequence>
<dbReference type="EMBL" id="UINC01003685">
    <property type="protein sequence ID" value="SVA08419.1"/>
    <property type="molecule type" value="Genomic_DNA"/>
</dbReference>
<evidence type="ECO:0000256" key="6">
    <source>
        <dbReference type="ARBA" id="ARBA00022989"/>
    </source>
</evidence>
<accession>A0A381SY90</accession>
<keyword evidence="3" id="KW-1003">Cell membrane</keyword>
<keyword evidence="2" id="KW-0813">Transport</keyword>
<gene>
    <name evidence="10" type="ORF">METZ01_LOCUS61273</name>
</gene>
<evidence type="ECO:0000256" key="8">
    <source>
        <dbReference type="SAM" id="Phobius"/>
    </source>
</evidence>
<dbReference type="InterPro" id="IPR043429">
    <property type="entry name" value="ArtM/GltK/GlnP/TcyL/YhdX-like"/>
</dbReference>
<dbReference type="PANTHER" id="PTHR30614">
    <property type="entry name" value="MEMBRANE COMPONENT OF AMINO ACID ABC TRANSPORTER"/>
    <property type="match status" value="1"/>
</dbReference>
<evidence type="ECO:0000256" key="4">
    <source>
        <dbReference type="ARBA" id="ARBA00022692"/>
    </source>
</evidence>
<dbReference type="PANTHER" id="PTHR30614:SF0">
    <property type="entry name" value="L-CYSTINE TRANSPORT SYSTEM PERMEASE PROTEIN TCYL"/>
    <property type="match status" value="1"/>
</dbReference>
<keyword evidence="7 8" id="KW-0472">Membrane</keyword>
<dbReference type="GO" id="GO:0006865">
    <property type="term" value="P:amino acid transport"/>
    <property type="evidence" value="ECO:0007669"/>
    <property type="project" value="UniProtKB-KW"/>
</dbReference>
<evidence type="ECO:0000256" key="1">
    <source>
        <dbReference type="ARBA" id="ARBA00004651"/>
    </source>
</evidence>
<protein>
    <recommendedName>
        <fullName evidence="9">ABC transmembrane type-1 domain-containing protein</fullName>
    </recommendedName>
</protein>
<dbReference type="SUPFAM" id="SSF161098">
    <property type="entry name" value="MetI-like"/>
    <property type="match status" value="1"/>
</dbReference>
<dbReference type="CDD" id="cd06261">
    <property type="entry name" value="TM_PBP2"/>
    <property type="match status" value="1"/>
</dbReference>
<dbReference type="InterPro" id="IPR035906">
    <property type="entry name" value="MetI-like_sf"/>
</dbReference>
<feature type="transmembrane region" description="Helical" evidence="8">
    <location>
        <begin position="230"/>
        <end position="248"/>
    </location>
</feature>
<feature type="transmembrane region" description="Helical" evidence="8">
    <location>
        <begin position="268"/>
        <end position="288"/>
    </location>
</feature>
<feature type="transmembrane region" description="Helical" evidence="8">
    <location>
        <begin position="135"/>
        <end position="156"/>
    </location>
</feature>
<keyword evidence="4 8" id="KW-0812">Transmembrane</keyword>